<evidence type="ECO:0000259" key="5">
    <source>
        <dbReference type="Pfam" id="PF08125"/>
    </source>
</evidence>
<organism evidence="6 7">
    <name type="scientific">Saliterribacillus persicus</name>
    <dbReference type="NCBI Taxonomy" id="930114"/>
    <lineage>
        <taxon>Bacteria</taxon>
        <taxon>Bacillati</taxon>
        <taxon>Bacillota</taxon>
        <taxon>Bacilli</taxon>
        <taxon>Bacillales</taxon>
        <taxon>Bacillaceae</taxon>
        <taxon>Saliterribacillus</taxon>
    </lineage>
</organism>
<dbReference type="Proteomes" id="UP000252585">
    <property type="component" value="Unassembled WGS sequence"/>
</dbReference>
<gene>
    <name evidence="6" type="ORF">DFR57_101411</name>
</gene>
<dbReference type="GO" id="GO:0008926">
    <property type="term" value="F:mannitol-1-phosphate 5-dehydrogenase activity"/>
    <property type="evidence" value="ECO:0007669"/>
    <property type="project" value="UniProtKB-EC"/>
</dbReference>
<dbReference type="PANTHER" id="PTHR30524">
    <property type="entry name" value="MANNITOL-1-PHOSPHATE 5-DEHYDROGENASE"/>
    <property type="match status" value="1"/>
</dbReference>
<dbReference type="Gene3D" id="3.40.50.720">
    <property type="entry name" value="NAD(P)-binding Rossmann-like Domain"/>
    <property type="match status" value="1"/>
</dbReference>
<dbReference type="GO" id="GO:0019698">
    <property type="term" value="P:D-galacturonate catabolic process"/>
    <property type="evidence" value="ECO:0007669"/>
    <property type="project" value="TreeGrafter"/>
</dbReference>
<dbReference type="InterPro" id="IPR008927">
    <property type="entry name" value="6-PGluconate_DH-like_C_sf"/>
</dbReference>
<feature type="domain" description="Mannitol dehydrogenase C-terminal" evidence="5">
    <location>
        <begin position="272"/>
        <end position="468"/>
    </location>
</feature>
<dbReference type="GO" id="GO:0019592">
    <property type="term" value="P:mannitol catabolic process"/>
    <property type="evidence" value="ECO:0007669"/>
    <property type="project" value="TreeGrafter"/>
</dbReference>
<dbReference type="InterPro" id="IPR013328">
    <property type="entry name" value="6PGD_dom2"/>
</dbReference>
<dbReference type="Pfam" id="PF01232">
    <property type="entry name" value="Mannitol_dh"/>
    <property type="match status" value="1"/>
</dbReference>
<evidence type="ECO:0000313" key="6">
    <source>
        <dbReference type="EMBL" id="RCW77535.1"/>
    </source>
</evidence>
<dbReference type="GO" id="GO:0005829">
    <property type="term" value="C:cytosol"/>
    <property type="evidence" value="ECO:0007669"/>
    <property type="project" value="TreeGrafter"/>
</dbReference>
<dbReference type="InterPro" id="IPR036291">
    <property type="entry name" value="NAD(P)-bd_dom_sf"/>
</dbReference>
<dbReference type="InterPro" id="IPR000669">
    <property type="entry name" value="Mannitol_DH"/>
</dbReference>
<dbReference type="PRINTS" id="PR00084">
    <property type="entry name" value="MTLDHDRGNASE"/>
</dbReference>
<accession>A0A368YBP0</accession>
<dbReference type="Pfam" id="PF08125">
    <property type="entry name" value="Mannitol_dh_C"/>
    <property type="match status" value="1"/>
</dbReference>
<evidence type="ECO:0000259" key="4">
    <source>
        <dbReference type="Pfam" id="PF01232"/>
    </source>
</evidence>
<evidence type="ECO:0000256" key="1">
    <source>
        <dbReference type="ARBA" id="ARBA00023002"/>
    </source>
</evidence>
<comment type="caution">
    <text evidence="6">The sequence shown here is derived from an EMBL/GenBank/DDBJ whole genome shotgun (WGS) entry which is preliminary data.</text>
</comment>
<proteinExistence type="predicted"/>
<dbReference type="InterPro" id="IPR013131">
    <property type="entry name" value="Mannitol_DH_N"/>
</dbReference>
<comment type="catalytic activity">
    <reaction evidence="3">
        <text>D-mannitol 1-phosphate + NAD(+) = beta-D-fructose 6-phosphate + NADH + H(+)</text>
        <dbReference type="Rhea" id="RHEA:19661"/>
        <dbReference type="ChEBI" id="CHEBI:15378"/>
        <dbReference type="ChEBI" id="CHEBI:57540"/>
        <dbReference type="ChEBI" id="CHEBI:57634"/>
        <dbReference type="ChEBI" id="CHEBI:57945"/>
        <dbReference type="ChEBI" id="CHEBI:61381"/>
        <dbReference type="EC" id="1.1.1.17"/>
    </reaction>
</comment>
<evidence type="ECO:0000313" key="7">
    <source>
        <dbReference type="Proteomes" id="UP000252585"/>
    </source>
</evidence>
<evidence type="ECO:0000256" key="2">
    <source>
        <dbReference type="ARBA" id="ARBA00023027"/>
    </source>
</evidence>
<dbReference type="Gene3D" id="1.10.1040.10">
    <property type="entry name" value="N-(1-d-carboxylethyl)-l-norvaline Dehydrogenase, domain 2"/>
    <property type="match status" value="1"/>
</dbReference>
<dbReference type="SUPFAM" id="SSF51735">
    <property type="entry name" value="NAD(P)-binding Rossmann-fold domains"/>
    <property type="match status" value="1"/>
</dbReference>
<dbReference type="GO" id="GO:0009026">
    <property type="term" value="F:tagaturonate reductase activity"/>
    <property type="evidence" value="ECO:0007669"/>
    <property type="project" value="TreeGrafter"/>
</dbReference>
<dbReference type="InterPro" id="IPR013118">
    <property type="entry name" value="Mannitol_DH_C"/>
</dbReference>
<sequence length="488" mass="56107">MKKLSKEIVEKQIYPERVLQFGEGNFLRAFVDWQIDVMNEAGVFNGSVVVVQPIKQGLVSKLNQQDGLYTMLLNGYKDGSPVKEKRIIQSISRSINPYENLEDYLALAKQKDLEFIFSNTTEAGIVFNENDRLEDELPKSFPAKITAFLYQRFLHFDGDVNKGMTIIPCELIDRNGDFLKKYVLQYASLWKLPKAFTDWLEEANTFCCSLVDRIVPGYPKDKEESLKNELGYQDDLMVVGEYYHQWVIEAPNSVRKSFPADKAVLNTLYVEDLNPYRTRKVKILNGTHSAMTPVAYLAGIDTVKEAVEDKLVGSYIQSLLFDEILKTIDFPEKELTKFTEDVLDRFRNPYIQHFLINISLNSVAKFATRDLPTLLEYHSIKKEIPEKLAFAFAALILFYQGKRGEESIDLKDDEDVLSFFQEQWDSYDGSQQKISQMVGNVLAQEKWWGENLNTYVGLSEKIATHLYKMEQEGVRKALIELMGAEIDA</sequence>
<dbReference type="OrthoDB" id="9768714at2"/>
<dbReference type="EMBL" id="QPJJ01000001">
    <property type="protein sequence ID" value="RCW77535.1"/>
    <property type="molecule type" value="Genomic_DNA"/>
</dbReference>
<dbReference type="AlphaFoldDB" id="A0A368YBP0"/>
<dbReference type="RefSeq" id="WP_114351457.1">
    <property type="nucleotide sequence ID" value="NZ_QPJJ01000001.1"/>
</dbReference>
<dbReference type="PANTHER" id="PTHR30524:SF0">
    <property type="entry name" value="ALTRONATE OXIDOREDUCTASE-RELATED"/>
    <property type="match status" value="1"/>
</dbReference>
<protein>
    <submittedName>
        <fullName evidence="6">Tagaturonate reductase</fullName>
    </submittedName>
</protein>
<evidence type="ECO:0000256" key="3">
    <source>
        <dbReference type="ARBA" id="ARBA00048615"/>
    </source>
</evidence>
<dbReference type="SUPFAM" id="SSF48179">
    <property type="entry name" value="6-phosphogluconate dehydrogenase C-terminal domain-like"/>
    <property type="match status" value="1"/>
</dbReference>
<reference evidence="6 7" key="1">
    <citation type="submission" date="2018-07" db="EMBL/GenBank/DDBJ databases">
        <title>Genomic Encyclopedia of Type Strains, Phase IV (KMG-IV): sequencing the most valuable type-strain genomes for metagenomic binning, comparative biology and taxonomic classification.</title>
        <authorList>
            <person name="Goeker M."/>
        </authorList>
    </citation>
    <scope>NUCLEOTIDE SEQUENCE [LARGE SCALE GENOMIC DNA]</scope>
    <source>
        <strain evidence="6 7">DSM 27696</strain>
    </source>
</reference>
<name>A0A368YBP0_9BACI</name>
<keyword evidence="2" id="KW-0520">NAD</keyword>
<dbReference type="NCBIfam" id="NF002969">
    <property type="entry name" value="PRK03643.1"/>
    <property type="match status" value="1"/>
</dbReference>
<feature type="domain" description="Mannitol dehydrogenase N-terminal" evidence="4">
    <location>
        <begin position="17"/>
        <end position="257"/>
    </location>
</feature>
<keyword evidence="1" id="KW-0560">Oxidoreductase</keyword>
<keyword evidence="7" id="KW-1185">Reference proteome</keyword>